<dbReference type="Pfam" id="PF22210">
    <property type="entry name" value="VP17_central_barrel"/>
    <property type="match status" value="1"/>
</dbReference>
<feature type="domain" description="VP17 central beta-barrel" evidence="1">
    <location>
        <begin position="107"/>
        <end position="187"/>
    </location>
</feature>
<sequence length="294" mass="32625">MSFLDRIRQGVGNALGRGLDAFRGEMPRVEPAQAPVAPPPPPPAAVQVGGWGFAWIDNEDFEATGLAYRPNEYFPVAQMRTPETAHFRILAQERRLRIYLRGLAKRAGQNHSSPTNRTVVVSGLVETPQAKPTLPSLYHPEVAVWARVNNVWQRCPIVSVNYATGQITFVEPAGVTGSEDIEVYYVHGDGQFRFRVARDAGGVDDSAATVFNQSFATMHAIDQNNLETMIAWPQQVELVPGTRLVLEVFTTQTPIVWNERAGHYIQIAAMGRRVEVLDKSRLLRLAELENRGGL</sequence>
<accession>A0ABS7A0J8</accession>
<organism evidence="2 3">
    <name type="scientific">Thermus brevis</name>
    <dbReference type="NCBI Taxonomy" id="2862456"/>
    <lineage>
        <taxon>Bacteria</taxon>
        <taxon>Thermotogati</taxon>
        <taxon>Deinococcota</taxon>
        <taxon>Deinococci</taxon>
        <taxon>Thermales</taxon>
        <taxon>Thermaceae</taxon>
        <taxon>Thermus</taxon>
    </lineage>
</organism>
<keyword evidence="3" id="KW-1185">Reference proteome</keyword>
<gene>
    <name evidence="2" type="ORF">KZX47_11790</name>
</gene>
<dbReference type="RefSeq" id="WP_219760334.1">
    <property type="nucleotide sequence ID" value="NZ_JAHXRS010000024.1"/>
</dbReference>
<comment type="caution">
    <text evidence="2">The sequence shown here is derived from an EMBL/GenBank/DDBJ whole genome shotgun (WGS) entry which is preliminary data.</text>
</comment>
<dbReference type="Proteomes" id="UP000724268">
    <property type="component" value="Unassembled WGS sequence"/>
</dbReference>
<protein>
    <recommendedName>
        <fullName evidence="1">VP17 central beta-barrel domain-containing protein</fullName>
    </recommendedName>
</protein>
<evidence type="ECO:0000313" key="2">
    <source>
        <dbReference type="EMBL" id="MBW6395826.1"/>
    </source>
</evidence>
<reference evidence="2 3" key="1">
    <citation type="submission" date="2021-07" db="EMBL/GenBank/DDBJ databases">
        <title>Thermus aquaticus gen. n. and sp. n., a nonsporulating extreme thermophile.</title>
        <authorList>
            <person name="Hu C.-J."/>
            <person name="Li W.-J."/>
            <person name="Xian W.-D."/>
        </authorList>
    </citation>
    <scope>NUCLEOTIDE SEQUENCE [LARGE SCALE GENOMIC DNA]</scope>
    <source>
        <strain evidence="2 3">SYSU G05001</strain>
    </source>
</reference>
<dbReference type="InterPro" id="IPR054005">
    <property type="entry name" value="VP17_central_barrel"/>
</dbReference>
<evidence type="ECO:0000313" key="3">
    <source>
        <dbReference type="Proteomes" id="UP000724268"/>
    </source>
</evidence>
<evidence type="ECO:0000259" key="1">
    <source>
        <dbReference type="Pfam" id="PF22210"/>
    </source>
</evidence>
<dbReference type="EMBL" id="JAHXRS010000024">
    <property type="protein sequence ID" value="MBW6395826.1"/>
    <property type="molecule type" value="Genomic_DNA"/>
</dbReference>
<proteinExistence type="predicted"/>
<dbReference type="Gene3D" id="2.60.120.1170">
    <property type="match status" value="1"/>
</dbReference>
<dbReference type="Gene3D" id="2.60.40.3410">
    <property type="match status" value="1"/>
</dbReference>
<name>A0ABS7A0J8_9DEIN</name>